<keyword evidence="2" id="KW-1185">Reference proteome</keyword>
<dbReference type="AlphaFoldDB" id="A0A5B7GJC9"/>
<dbReference type="EMBL" id="VSRR010014845">
    <property type="protein sequence ID" value="MPC57515.1"/>
    <property type="molecule type" value="Genomic_DNA"/>
</dbReference>
<proteinExistence type="predicted"/>
<reference evidence="1 2" key="1">
    <citation type="submission" date="2019-05" db="EMBL/GenBank/DDBJ databases">
        <title>Another draft genome of Portunus trituberculatus and its Hox gene families provides insights of decapod evolution.</title>
        <authorList>
            <person name="Jeong J.-H."/>
            <person name="Song I."/>
            <person name="Kim S."/>
            <person name="Choi T."/>
            <person name="Kim D."/>
            <person name="Ryu S."/>
            <person name="Kim W."/>
        </authorList>
    </citation>
    <scope>NUCLEOTIDE SEQUENCE [LARGE SCALE GENOMIC DNA]</scope>
    <source>
        <tissue evidence="1">Muscle</tissue>
    </source>
</reference>
<evidence type="ECO:0000313" key="1">
    <source>
        <dbReference type="EMBL" id="MPC57515.1"/>
    </source>
</evidence>
<gene>
    <name evidence="1" type="ORF">E2C01_051496</name>
</gene>
<organism evidence="1 2">
    <name type="scientific">Portunus trituberculatus</name>
    <name type="common">Swimming crab</name>
    <name type="synonym">Neptunus trituberculatus</name>
    <dbReference type="NCBI Taxonomy" id="210409"/>
    <lineage>
        <taxon>Eukaryota</taxon>
        <taxon>Metazoa</taxon>
        <taxon>Ecdysozoa</taxon>
        <taxon>Arthropoda</taxon>
        <taxon>Crustacea</taxon>
        <taxon>Multicrustacea</taxon>
        <taxon>Malacostraca</taxon>
        <taxon>Eumalacostraca</taxon>
        <taxon>Eucarida</taxon>
        <taxon>Decapoda</taxon>
        <taxon>Pleocyemata</taxon>
        <taxon>Brachyura</taxon>
        <taxon>Eubrachyura</taxon>
        <taxon>Portunoidea</taxon>
        <taxon>Portunidae</taxon>
        <taxon>Portuninae</taxon>
        <taxon>Portunus</taxon>
    </lineage>
</organism>
<accession>A0A5B7GJC9</accession>
<evidence type="ECO:0000313" key="2">
    <source>
        <dbReference type="Proteomes" id="UP000324222"/>
    </source>
</evidence>
<protein>
    <submittedName>
        <fullName evidence="1">Uncharacterized protein</fullName>
    </submittedName>
</protein>
<sequence>MKRSRILGYLQDGQEYEIAKLKASSRGWSVKGEESQNWR</sequence>
<comment type="caution">
    <text evidence="1">The sequence shown here is derived from an EMBL/GenBank/DDBJ whole genome shotgun (WGS) entry which is preliminary data.</text>
</comment>
<dbReference type="Proteomes" id="UP000324222">
    <property type="component" value="Unassembled WGS sequence"/>
</dbReference>
<name>A0A5B7GJC9_PORTR</name>